<dbReference type="AlphaFoldDB" id="A0A6A6LDB0"/>
<protein>
    <submittedName>
        <fullName evidence="2">Uncharacterized protein</fullName>
    </submittedName>
</protein>
<gene>
    <name evidence="2" type="ORF">GH714_006946</name>
</gene>
<evidence type="ECO:0000313" key="3">
    <source>
        <dbReference type="Proteomes" id="UP000467840"/>
    </source>
</evidence>
<dbReference type="Proteomes" id="UP000467840">
    <property type="component" value="Chromosome 1"/>
</dbReference>
<name>A0A6A6LDB0_HEVBR</name>
<proteinExistence type="predicted"/>
<accession>A0A6A6LDB0</accession>
<comment type="caution">
    <text evidence="2">The sequence shown here is derived from an EMBL/GenBank/DDBJ whole genome shotgun (WGS) entry which is preliminary data.</text>
</comment>
<feature type="compositionally biased region" description="Basic and acidic residues" evidence="1">
    <location>
        <begin position="50"/>
        <end position="69"/>
    </location>
</feature>
<reference evidence="2 3" key="1">
    <citation type="journal article" date="2020" name="Mol. Plant">
        <title>The Chromosome-Based Rubber Tree Genome Provides New Insights into Spurge Genome Evolution and Rubber Biosynthesis.</title>
        <authorList>
            <person name="Liu J."/>
            <person name="Shi C."/>
            <person name="Shi C.C."/>
            <person name="Li W."/>
            <person name="Zhang Q.J."/>
            <person name="Zhang Y."/>
            <person name="Li K."/>
            <person name="Lu H.F."/>
            <person name="Shi C."/>
            <person name="Zhu S.T."/>
            <person name="Xiao Z.Y."/>
            <person name="Nan H."/>
            <person name="Yue Y."/>
            <person name="Zhu X.G."/>
            <person name="Wu Y."/>
            <person name="Hong X.N."/>
            <person name="Fan G.Y."/>
            <person name="Tong Y."/>
            <person name="Zhang D."/>
            <person name="Mao C.L."/>
            <person name="Liu Y.L."/>
            <person name="Hao S.J."/>
            <person name="Liu W.Q."/>
            <person name="Lv M.Q."/>
            <person name="Zhang H.B."/>
            <person name="Liu Y."/>
            <person name="Hu-Tang G.R."/>
            <person name="Wang J.P."/>
            <person name="Wang J.H."/>
            <person name="Sun Y.H."/>
            <person name="Ni S.B."/>
            <person name="Chen W.B."/>
            <person name="Zhang X.C."/>
            <person name="Jiao Y.N."/>
            <person name="Eichler E.E."/>
            <person name="Li G.H."/>
            <person name="Liu X."/>
            <person name="Gao L.Z."/>
        </authorList>
    </citation>
    <scope>NUCLEOTIDE SEQUENCE [LARGE SCALE GENOMIC DNA]</scope>
    <source>
        <strain evidence="3">cv. GT1</strain>
        <tissue evidence="2">Leaf</tissue>
    </source>
</reference>
<evidence type="ECO:0000313" key="2">
    <source>
        <dbReference type="EMBL" id="KAF2298006.1"/>
    </source>
</evidence>
<keyword evidence="3" id="KW-1185">Reference proteome</keyword>
<dbReference type="PANTHER" id="PTHR47484">
    <property type="entry name" value="COMPLEX 1 PROTEIN CONTAINING PROTEIN, EXPRESSED"/>
    <property type="match status" value="1"/>
</dbReference>
<organism evidence="2 3">
    <name type="scientific">Hevea brasiliensis</name>
    <name type="common">Para rubber tree</name>
    <name type="synonym">Siphonia brasiliensis</name>
    <dbReference type="NCBI Taxonomy" id="3981"/>
    <lineage>
        <taxon>Eukaryota</taxon>
        <taxon>Viridiplantae</taxon>
        <taxon>Streptophyta</taxon>
        <taxon>Embryophyta</taxon>
        <taxon>Tracheophyta</taxon>
        <taxon>Spermatophyta</taxon>
        <taxon>Magnoliopsida</taxon>
        <taxon>eudicotyledons</taxon>
        <taxon>Gunneridae</taxon>
        <taxon>Pentapetalae</taxon>
        <taxon>rosids</taxon>
        <taxon>fabids</taxon>
        <taxon>Malpighiales</taxon>
        <taxon>Euphorbiaceae</taxon>
        <taxon>Crotonoideae</taxon>
        <taxon>Micrandreae</taxon>
        <taxon>Hevea</taxon>
    </lineage>
</organism>
<evidence type="ECO:0000256" key="1">
    <source>
        <dbReference type="SAM" id="MobiDB-lite"/>
    </source>
</evidence>
<feature type="region of interest" description="Disordered" evidence="1">
    <location>
        <begin position="50"/>
        <end position="70"/>
    </location>
</feature>
<dbReference type="PANTHER" id="PTHR47484:SF1">
    <property type="entry name" value="COMPLEX 1 PROTEIN CONTAINING PROTEIN, EXPRESSED"/>
    <property type="match status" value="1"/>
</dbReference>
<dbReference type="EMBL" id="JAAGAX010000011">
    <property type="protein sequence ID" value="KAF2298006.1"/>
    <property type="molecule type" value="Genomic_DNA"/>
</dbReference>
<sequence>MKIGWVVLESKQPKRCNRTLEVPRTYKERATQISSAQTIPLRVGHYKRRFGETEGGGKKDDEHEAEEMPKSINVYESKRVVSNQRLLHNGPDTISELLDGHVAKKEKSLDDEEEELLNRQRFTTNRREALHLYRDILRATRFFMWPDSRGVLWRDCIAGER</sequence>